<dbReference type="Pfam" id="PF00664">
    <property type="entry name" value="ABC_membrane"/>
    <property type="match status" value="2"/>
</dbReference>
<evidence type="ECO:0000256" key="12">
    <source>
        <dbReference type="ARBA" id="ARBA00023136"/>
    </source>
</evidence>
<dbReference type="FunFam" id="3.40.50.300:FF:000565">
    <property type="entry name" value="ABC bile acid transporter"/>
    <property type="match status" value="1"/>
</dbReference>
<feature type="transmembrane region" description="Helical" evidence="15">
    <location>
        <begin position="177"/>
        <end position="193"/>
    </location>
</feature>
<evidence type="ECO:0000256" key="6">
    <source>
        <dbReference type="ARBA" id="ARBA00022692"/>
    </source>
</evidence>
<dbReference type="CDD" id="cd03250">
    <property type="entry name" value="ABCC_MRP_domain1"/>
    <property type="match status" value="1"/>
</dbReference>
<keyword evidence="5" id="KW-0926">Vacuole</keyword>
<dbReference type="GO" id="GO:0005524">
    <property type="term" value="F:ATP binding"/>
    <property type="evidence" value="ECO:0007669"/>
    <property type="project" value="UniProtKB-KW"/>
</dbReference>
<organism evidence="18 19">
    <name type="scientific">Starmerella bacillaris</name>
    <name type="common">Yeast</name>
    <name type="synonym">Candida zemplinina</name>
    <dbReference type="NCBI Taxonomy" id="1247836"/>
    <lineage>
        <taxon>Eukaryota</taxon>
        <taxon>Fungi</taxon>
        <taxon>Dikarya</taxon>
        <taxon>Ascomycota</taxon>
        <taxon>Saccharomycotina</taxon>
        <taxon>Dipodascomycetes</taxon>
        <taxon>Dipodascales</taxon>
        <taxon>Trichomonascaceae</taxon>
        <taxon>Starmerella</taxon>
    </lineage>
</organism>
<evidence type="ECO:0000256" key="3">
    <source>
        <dbReference type="ARBA" id="ARBA00022448"/>
    </source>
</evidence>
<evidence type="ECO:0000259" key="16">
    <source>
        <dbReference type="PROSITE" id="PS50893"/>
    </source>
</evidence>
<evidence type="ECO:0000256" key="4">
    <source>
        <dbReference type="ARBA" id="ARBA00022553"/>
    </source>
</evidence>
<keyword evidence="9 18" id="KW-0067">ATP-binding</keyword>
<dbReference type="SUPFAM" id="SSF52540">
    <property type="entry name" value="P-loop containing nucleoside triphosphate hydrolases"/>
    <property type="match status" value="2"/>
</dbReference>
<evidence type="ECO:0000256" key="7">
    <source>
        <dbReference type="ARBA" id="ARBA00022737"/>
    </source>
</evidence>
<sequence>MDMELSESPIGLFSRFWAVGAGRWNSVDSSVQTLELAADAVQKGHKKHSAKAFLCDDKSGWAIYSEYRLNRCFYQGVILQFPTLLTLLFVIPGFFQLRNNKLLVSIPADKRRVHNMRLIVQTVLSIALFAFLIAESYLGRHNDISRLSPFLSAISVIPAVLVSFVEFHRSMKPHGSLLMYWLFFATARCFYVFTDLSNIPYFLDISIAATSTAIFLLEWLQPRRMLFDPDAGSEIGASENRYSNPYDEADLFSRLTFSWMTPTMRKGYQDFLESKDLPPLASTDRTDSCNSKLEYYWKQQLKKDNPSLFFALLQSFGVRYFIGGLCKSIQDIIAFLQPWFLKMLISFVNDYSNGKETSLYRGIMISMGMFVVSVITTLSLHQYFERSFGVGMNVRTSVTNAIFQKSLVLSSEARATRTTGDTVNLMSIDTQRLQDVCTNGHMIWSGPLQIIMCLISLYKLVGDSMWVGVVILIILVPINSYLASNQKQLQKQQMADKDLRTRLTSELLSCIKSIKLFAWEDSLVSRLDRIRDDQELVSLRKIGVFQASMSYIWTFTPFVVSCSTFAVYVYLGSKPLTIDIVFPAVALFNMLGFPMAIFPNLISSLIEANVALNRVTNYLTGEELQPDAVTRVASVENIGDVSVSMKDGCFTFTHADTANDKLALRNINFEARKGELVCVVGKVGSGKSTLLLSMTGDIRKVSGIVTVAGDVAYVSQDPWIFNGSVRENILFGRKYDEQLYNETIAACSLTDDLNILPDGDTSLVGEKGLSLSGGQKARISLARAVYARADVYLLDDPLSAVDEHVGQHIIANVLGKNGLLSTKTIVLATNNIPVLNQADKICMISNGELVEQGSVGDNIPKIQALLSEFGRSKKDESSSEAVSTQAVQSNELPESADSERIRRGSTRRPALAALTPVQPPELNKEHSEKGKVSWDIYKQYAKVCGYRRIAAYFVVLMFAITFLLAGNIWLKKWGEENTKNNANLHVGYYLAVYAILGVISSALSVVQNLIAYVFINIRAARILHENMLHAVVRAPMAFFETNPLGRIVNRFSSDVYRVDQQLARVFSMLFSNCFRVIITVGVILYSTPLFAVLLLPLAYMYLYYQQYYLRTSRELKRLDSVSKSPIFAQFQETLDGIATIRAYDATERFNYNNRCYLDANNRAYFPSISANRWLAVRLEYIGSVIILAASSLAVLSLPSGRISAGVIGLSLSYALQITQSLNWIVRMTVEVETNIVSVERMMEYSNLTPEAPEIIPQNRPPIDWPAHGNLNMVNYSARYRPELPLALKNINLTIQSGEKIGIVGRTGAGKSSLTLALFRLIEPDDGYIVVDGMNTSDLGLKDLRSRLSIIPQDAQLFEGTVRINLDPAAKYSDDKLWRALELAHLKTHISTMDGHLDAKISEGGSNLSAGQRQLLSLARALLTDSKILVMDEATAAVDVETDKVIQQVIRSEFKDRTILTIAHRLNTILDSDRVVVLSFGEIAEFDSPETLMKNPESLFADLCRRGGI</sequence>
<dbReference type="InterPro" id="IPR036640">
    <property type="entry name" value="ABC1_TM_sf"/>
</dbReference>
<comment type="similarity">
    <text evidence="2">Belongs to the ABC transporter superfamily. ABCC family. Conjugate transporter (TC 3.A.1.208) subfamily.</text>
</comment>
<keyword evidence="12 15" id="KW-0472">Membrane</keyword>
<evidence type="ECO:0000256" key="5">
    <source>
        <dbReference type="ARBA" id="ARBA00022554"/>
    </source>
</evidence>
<keyword evidence="11 15" id="KW-1133">Transmembrane helix</keyword>
<dbReference type="CDD" id="cd18603">
    <property type="entry name" value="ABC_6TM_MRP1_2_3_6_D2_like"/>
    <property type="match status" value="1"/>
</dbReference>
<evidence type="ECO:0000256" key="8">
    <source>
        <dbReference type="ARBA" id="ARBA00022741"/>
    </source>
</evidence>
<dbReference type="PROSITE" id="PS50929">
    <property type="entry name" value="ABC_TM1F"/>
    <property type="match status" value="2"/>
</dbReference>
<name>A0AAV5RMN3_STABA</name>
<dbReference type="Proteomes" id="UP001362899">
    <property type="component" value="Unassembled WGS sequence"/>
</dbReference>
<dbReference type="Pfam" id="PF24357">
    <property type="entry name" value="TMD0_ABC"/>
    <property type="match status" value="1"/>
</dbReference>
<keyword evidence="10" id="KW-1278">Translocase</keyword>
<evidence type="ECO:0000256" key="1">
    <source>
        <dbReference type="ARBA" id="ARBA00004128"/>
    </source>
</evidence>
<gene>
    <name evidence="18" type="ORF">DASB73_036430</name>
</gene>
<dbReference type="InterPro" id="IPR003439">
    <property type="entry name" value="ABC_transporter-like_ATP-bd"/>
</dbReference>
<dbReference type="InterPro" id="IPR056227">
    <property type="entry name" value="TMD0_ABC"/>
</dbReference>
<feature type="transmembrane region" description="Helical" evidence="15">
    <location>
        <begin position="199"/>
        <end position="217"/>
    </location>
</feature>
<dbReference type="GO" id="GO:0016887">
    <property type="term" value="F:ATP hydrolysis activity"/>
    <property type="evidence" value="ECO:0007669"/>
    <property type="project" value="InterPro"/>
</dbReference>
<feature type="transmembrane region" description="Helical" evidence="15">
    <location>
        <begin position="1076"/>
        <end position="1102"/>
    </location>
</feature>
<evidence type="ECO:0000313" key="18">
    <source>
        <dbReference type="EMBL" id="GMM52680.1"/>
    </source>
</evidence>
<dbReference type="InterPro" id="IPR050173">
    <property type="entry name" value="ABC_transporter_C-like"/>
</dbReference>
<dbReference type="Pfam" id="PF00005">
    <property type="entry name" value="ABC_tran"/>
    <property type="match status" value="2"/>
</dbReference>
<feature type="transmembrane region" description="Helical" evidence="15">
    <location>
        <begin position="118"/>
        <end position="138"/>
    </location>
</feature>
<dbReference type="FunFam" id="3.40.50.300:FF:000450">
    <property type="entry name" value="ABC transporter C family member 2"/>
    <property type="match status" value="1"/>
</dbReference>
<keyword evidence="7" id="KW-0677">Repeat</keyword>
<feature type="transmembrane region" description="Helical" evidence="15">
    <location>
        <begin position="77"/>
        <end position="97"/>
    </location>
</feature>
<feature type="transmembrane region" description="Helical" evidence="15">
    <location>
        <begin position="990"/>
        <end position="1015"/>
    </location>
</feature>
<evidence type="ECO:0000256" key="10">
    <source>
        <dbReference type="ARBA" id="ARBA00022967"/>
    </source>
</evidence>
<dbReference type="FunFam" id="1.20.1560.10:FF:000001">
    <property type="entry name" value="ATP-binding cassette subfamily C member 1"/>
    <property type="match status" value="1"/>
</dbReference>
<dbReference type="GO" id="GO:0000329">
    <property type="term" value="C:fungal-type vacuole membrane"/>
    <property type="evidence" value="ECO:0007669"/>
    <property type="project" value="UniProtKB-ARBA"/>
</dbReference>
<dbReference type="PANTHER" id="PTHR24223">
    <property type="entry name" value="ATP-BINDING CASSETTE SUB-FAMILY C"/>
    <property type="match status" value="1"/>
</dbReference>
<evidence type="ECO:0000313" key="19">
    <source>
        <dbReference type="Proteomes" id="UP001362899"/>
    </source>
</evidence>
<feature type="compositionally biased region" description="Polar residues" evidence="14">
    <location>
        <begin position="879"/>
        <end position="892"/>
    </location>
</feature>
<dbReference type="InterPro" id="IPR011527">
    <property type="entry name" value="ABC1_TM_dom"/>
</dbReference>
<dbReference type="GO" id="GO:0140359">
    <property type="term" value="F:ABC-type transporter activity"/>
    <property type="evidence" value="ECO:0007669"/>
    <property type="project" value="InterPro"/>
</dbReference>
<feature type="domain" description="ABC transporter" evidence="16">
    <location>
        <begin position="643"/>
        <end position="871"/>
    </location>
</feature>
<dbReference type="PROSITE" id="PS50893">
    <property type="entry name" value="ABC_TRANSPORTER_2"/>
    <property type="match status" value="2"/>
</dbReference>
<comment type="caution">
    <text evidence="18">The sequence shown here is derived from an EMBL/GenBank/DDBJ whole genome shotgun (WGS) entry which is preliminary data.</text>
</comment>
<evidence type="ECO:0000256" key="14">
    <source>
        <dbReference type="SAM" id="MobiDB-lite"/>
    </source>
</evidence>
<dbReference type="SMART" id="SM00382">
    <property type="entry name" value="AAA"/>
    <property type="match status" value="2"/>
</dbReference>
<dbReference type="SUPFAM" id="SSF90123">
    <property type="entry name" value="ABC transporter transmembrane region"/>
    <property type="match status" value="2"/>
</dbReference>
<keyword evidence="19" id="KW-1185">Reference proteome</keyword>
<proteinExistence type="inferred from homology"/>
<evidence type="ECO:0000256" key="13">
    <source>
        <dbReference type="ARBA" id="ARBA00053425"/>
    </source>
</evidence>
<feature type="domain" description="ABC transporter" evidence="16">
    <location>
        <begin position="1270"/>
        <end position="1504"/>
    </location>
</feature>
<keyword evidence="6 15" id="KW-0812">Transmembrane</keyword>
<feature type="domain" description="ABC transmembrane type-1" evidence="17">
    <location>
        <begin position="950"/>
        <end position="1233"/>
    </location>
</feature>
<evidence type="ECO:0000259" key="17">
    <source>
        <dbReference type="PROSITE" id="PS50929"/>
    </source>
</evidence>
<dbReference type="Gene3D" id="1.20.1560.10">
    <property type="entry name" value="ABC transporter type 1, transmembrane domain"/>
    <property type="match status" value="2"/>
</dbReference>
<feature type="transmembrane region" description="Helical" evidence="15">
    <location>
        <begin position="144"/>
        <end position="165"/>
    </location>
</feature>
<dbReference type="PROSITE" id="PS00211">
    <property type="entry name" value="ABC_TRANSPORTER_1"/>
    <property type="match status" value="2"/>
</dbReference>
<dbReference type="FunFam" id="1.20.1560.10:FF:000020">
    <property type="entry name" value="ABC metal ion transporter"/>
    <property type="match status" value="1"/>
</dbReference>
<dbReference type="GO" id="GO:0042592">
    <property type="term" value="P:homeostatic process"/>
    <property type="evidence" value="ECO:0007669"/>
    <property type="project" value="UniProtKB-ARBA"/>
</dbReference>
<dbReference type="CDD" id="cd03244">
    <property type="entry name" value="ABCC_MRP_domain2"/>
    <property type="match status" value="1"/>
</dbReference>
<evidence type="ECO:0000256" key="9">
    <source>
        <dbReference type="ARBA" id="ARBA00022840"/>
    </source>
</evidence>
<evidence type="ECO:0000256" key="15">
    <source>
        <dbReference type="SAM" id="Phobius"/>
    </source>
</evidence>
<dbReference type="PANTHER" id="PTHR24223:SF443">
    <property type="entry name" value="MULTIDRUG-RESISTANCE LIKE PROTEIN 1, ISOFORM I"/>
    <property type="match status" value="1"/>
</dbReference>
<dbReference type="CDD" id="cd18595">
    <property type="entry name" value="ABC_6TM_MRP1_2_3_6_D1_like"/>
    <property type="match status" value="1"/>
</dbReference>
<reference evidence="18 19" key="1">
    <citation type="journal article" date="2023" name="Elife">
        <title>Identification of key yeast species and microbe-microbe interactions impacting larval growth of Drosophila in the wild.</title>
        <authorList>
            <person name="Mure A."/>
            <person name="Sugiura Y."/>
            <person name="Maeda R."/>
            <person name="Honda K."/>
            <person name="Sakurai N."/>
            <person name="Takahashi Y."/>
            <person name="Watada M."/>
            <person name="Katoh T."/>
            <person name="Gotoh A."/>
            <person name="Gotoh Y."/>
            <person name="Taniguchi I."/>
            <person name="Nakamura K."/>
            <person name="Hayashi T."/>
            <person name="Katayama T."/>
            <person name="Uemura T."/>
            <person name="Hattori Y."/>
        </authorList>
    </citation>
    <scope>NUCLEOTIDE SEQUENCE [LARGE SCALE GENOMIC DNA]</scope>
    <source>
        <strain evidence="18 19">SB-73</strain>
    </source>
</reference>
<feature type="transmembrane region" description="Helical" evidence="15">
    <location>
        <begin position="949"/>
        <end position="970"/>
    </location>
</feature>
<protein>
    <submittedName>
        <fullName evidence="18">ATP-binding cassette glutathione S-conjugate transporter</fullName>
    </submittedName>
</protein>
<feature type="domain" description="ABC transmembrane type-1" evidence="17">
    <location>
        <begin position="321"/>
        <end position="607"/>
    </location>
</feature>
<comment type="subcellular location">
    <subcellularLocation>
        <location evidence="1">Vacuole membrane</location>
        <topology evidence="1">Multi-pass membrane protein</topology>
    </subcellularLocation>
</comment>
<keyword evidence="4" id="KW-0597">Phosphoprotein</keyword>
<feature type="region of interest" description="Disordered" evidence="14">
    <location>
        <begin position="875"/>
        <end position="904"/>
    </location>
</feature>
<feature type="transmembrane region" description="Helical" evidence="15">
    <location>
        <begin position="363"/>
        <end position="384"/>
    </location>
</feature>
<feature type="transmembrane region" description="Helical" evidence="15">
    <location>
        <begin position="465"/>
        <end position="484"/>
    </location>
</feature>
<accession>A0AAV5RMN3</accession>
<dbReference type="InterPro" id="IPR017871">
    <property type="entry name" value="ABC_transporter-like_CS"/>
</dbReference>
<comment type="function">
    <text evidence="13">Cooperates for the ATP-dependent vacuolar transport of bilirubin and glutathione conjugates.</text>
</comment>
<dbReference type="Gene3D" id="3.40.50.300">
    <property type="entry name" value="P-loop containing nucleotide triphosphate hydrolases"/>
    <property type="match status" value="2"/>
</dbReference>
<feature type="transmembrane region" description="Helical" evidence="15">
    <location>
        <begin position="550"/>
        <end position="571"/>
    </location>
</feature>
<dbReference type="InterPro" id="IPR027417">
    <property type="entry name" value="P-loop_NTPase"/>
</dbReference>
<dbReference type="InterPro" id="IPR003593">
    <property type="entry name" value="AAA+_ATPase"/>
</dbReference>
<dbReference type="EMBL" id="BTGC01000008">
    <property type="protein sequence ID" value="GMM52680.1"/>
    <property type="molecule type" value="Genomic_DNA"/>
</dbReference>
<keyword evidence="8" id="KW-0547">Nucleotide-binding</keyword>
<evidence type="ECO:0000256" key="11">
    <source>
        <dbReference type="ARBA" id="ARBA00022989"/>
    </source>
</evidence>
<evidence type="ECO:0000256" key="2">
    <source>
        <dbReference type="ARBA" id="ARBA00009726"/>
    </source>
</evidence>
<keyword evidence="3" id="KW-0813">Transport</keyword>
<dbReference type="GO" id="GO:0042144">
    <property type="term" value="P:vacuole fusion, non-autophagic"/>
    <property type="evidence" value="ECO:0007669"/>
    <property type="project" value="UniProtKB-ARBA"/>
</dbReference>
<feature type="transmembrane region" description="Helical" evidence="15">
    <location>
        <begin position="577"/>
        <end position="598"/>
    </location>
</feature>